<accession>A0ABS4HRT7</accession>
<comment type="caution">
    <text evidence="1">The sequence shown here is derived from an EMBL/GenBank/DDBJ whole genome shotgun (WGS) entry which is preliminary data.</text>
</comment>
<dbReference type="Proteomes" id="UP001519344">
    <property type="component" value="Unassembled WGS sequence"/>
</dbReference>
<evidence type="ECO:0000313" key="2">
    <source>
        <dbReference type="Proteomes" id="UP001519344"/>
    </source>
</evidence>
<name>A0ABS4HRT7_9BACL</name>
<dbReference type="EMBL" id="JAGGKV010000001">
    <property type="protein sequence ID" value="MBP1961332.1"/>
    <property type="molecule type" value="Genomic_DNA"/>
</dbReference>
<keyword evidence="2" id="KW-1185">Reference proteome</keyword>
<organism evidence="1 2">
    <name type="scientific">Paenibacillus aceris</name>
    <dbReference type="NCBI Taxonomy" id="869555"/>
    <lineage>
        <taxon>Bacteria</taxon>
        <taxon>Bacillati</taxon>
        <taxon>Bacillota</taxon>
        <taxon>Bacilli</taxon>
        <taxon>Bacillales</taxon>
        <taxon>Paenibacillaceae</taxon>
        <taxon>Paenibacillus</taxon>
    </lineage>
</organism>
<dbReference type="RefSeq" id="WP_167063881.1">
    <property type="nucleotide sequence ID" value="NZ_JAAOZR010000031.1"/>
</dbReference>
<gene>
    <name evidence="1" type="ORF">J2Z65_000526</name>
</gene>
<reference evidence="1 2" key="1">
    <citation type="submission" date="2021-03" db="EMBL/GenBank/DDBJ databases">
        <title>Genomic Encyclopedia of Type Strains, Phase IV (KMG-IV): sequencing the most valuable type-strain genomes for metagenomic binning, comparative biology and taxonomic classification.</title>
        <authorList>
            <person name="Goeker M."/>
        </authorList>
    </citation>
    <scope>NUCLEOTIDE SEQUENCE [LARGE SCALE GENOMIC DNA]</scope>
    <source>
        <strain evidence="1 2">DSM 24950</strain>
    </source>
</reference>
<proteinExistence type="predicted"/>
<sequence>MPQMSSYKLPCGSKNYFPEKIDYFTRKGKFILFPSYSTKRKIGYIISPKQKGVDIIVQGPPQDIVNLYQSISLEENEIRDENGVFIYKEAQTKEEFEQVFEKFVSQSNQI</sequence>
<protein>
    <submittedName>
        <fullName evidence="1">Uncharacterized protein</fullName>
    </submittedName>
</protein>
<evidence type="ECO:0000313" key="1">
    <source>
        <dbReference type="EMBL" id="MBP1961332.1"/>
    </source>
</evidence>